<dbReference type="EC" id="6.1.1.15" evidence="1"/>
<name>A0AAW1RSD1_9CHLO</name>
<evidence type="ECO:0000313" key="11">
    <source>
        <dbReference type="EMBL" id="KAK9836693.1"/>
    </source>
</evidence>
<dbReference type="GO" id="GO:0004827">
    <property type="term" value="F:proline-tRNA ligase activity"/>
    <property type="evidence" value="ECO:0007669"/>
    <property type="project" value="UniProtKB-EC"/>
</dbReference>
<dbReference type="SUPFAM" id="SSF64586">
    <property type="entry name" value="C-terminal domain of ProRS"/>
    <property type="match status" value="1"/>
</dbReference>
<dbReference type="NCBIfam" id="TIGR00408">
    <property type="entry name" value="proS_fam_I"/>
    <property type="match status" value="1"/>
</dbReference>
<evidence type="ECO:0000256" key="6">
    <source>
        <dbReference type="ARBA" id="ARBA00023146"/>
    </source>
</evidence>
<keyword evidence="12" id="KW-1185">Reference proteome</keyword>
<dbReference type="GO" id="GO:0017101">
    <property type="term" value="C:aminoacyl-tRNA synthetase multienzyme complex"/>
    <property type="evidence" value="ECO:0007669"/>
    <property type="project" value="TreeGrafter"/>
</dbReference>
<evidence type="ECO:0000256" key="2">
    <source>
        <dbReference type="ARBA" id="ARBA00022598"/>
    </source>
</evidence>
<evidence type="ECO:0000256" key="9">
    <source>
        <dbReference type="SAM" id="MobiDB-lite"/>
    </source>
</evidence>
<feature type="compositionally biased region" description="Acidic residues" evidence="9">
    <location>
        <begin position="1"/>
        <end position="10"/>
    </location>
</feature>
<proteinExistence type="inferred from homology"/>
<dbReference type="InterPro" id="IPR017449">
    <property type="entry name" value="Pro-tRNA_synth_II"/>
</dbReference>
<evidence type="ECO:0000313" key="12">
    <source>
        <dbReference type="Proteomes" id="UP001438707"/>
    </source>
</evidence>
<keyword evidence="2" id="KW-0436">Ligase</keyword>
<dbReference type="SUPFAM" id="SSF55681">
    <property type="entry name" value="Class II aaRS and biotin synthetases"/>
    <property type="match status" value="1"/>
</dbReference>
<dbReference type="PROSITE" id="PS50862">
    <property type="entry name" value="AA_TRNA_LIGASE_II"/>
    <property type="match status" value="1"/>
</dbReference>
<dbReference type="GO" id="GO:0005737">
    <property type="term" value="C:cytoplasm"/>
    <property type="evidence" value="ECO:0007669"/>
    <property type="project" value="InterPro"/>
</dbReference>
<dbReference type="Pfam" id="PF00587">
    <property type="entry name" value="tRNA-synt_2b"/>
    <property type="match status" value="1"/>
</dbReference>
<dbReference type="InterPro" id="IPR006195">
    <property type="entry name" value="aa-tRNA-synth_II"/>
</dbReference>
<dbReference type="CDD" id="cd00862">
    <property type="entry name" value="ProRS_anticodon_zinc"/>
    <property type="match status" value="1"/>
</dbReference>
<protein>
    <recommendedName>
        <fullName evidence="1">proline--tRNA ligase</fullName>
        <ecNumber evidence="1">6.1.1.15</ecNumber>
    </recommendedName>
    <alternativeName>
        <fullName evidence="7">Prolyl-tRNA synthetase</fullName>
    </alternativeName>
</protein>
<dbReference type="PANTHER" id="PTHR43382:SF2">
    <property type="entry name" value="BIFUNCTIONAL GLUTAMATE_PROLINE--TRNA LIGASE"/>
    <property type="match status" value="1"/>
</dbReference>
<dbReference type="FunFam" id="3.30.930.10:FF:000007">
    <property type="entry name" value="Bifunctional glutamate/proline--tRNA ligase"/>
    <property type="match status" value="1"/>
</dbReference>
<dbReference type="InterPro" id="IPR004499">
    <property type="entry name" value="Pro-tRNA-ligase_IIa_arc-type"/>
</dbReference>
<dbReference type="FunFam" id="3.30.110.30:FF:000001">
    <property type="entry name" value="Bifunctional glutamate/proline--tRNA ligase"/>
    <property type="match status" value="1"/>
</dbReference>
<evidence type="ECO:0000256" key="4">
    <source>
        <dbReference type="ARBA" id="ARBA00022840"/>
    </source>
</evidence>
<dbReference type="AlphaFoldDB" id="A0AAW1RSD1"/>
<dbReference type="EMBL" id="JALJOS010000007">
    <property type="protein sequence ID" value="KAK9836693.1"/>
    <property type="molecule type" value="Genomic_DNA"/>
</dbReference>
<dbReference type="PRINTS" id="PR01046">
    <property type="entry name" value="TRNASYNTHPRO"/>
</dbReference>
<dbReference type="Pfam" id="PF03129">
    <property type="entry name" value="HGTP_anticodon"/>
    <property type="match status" value="1"/>
</dbReference>
<dbReference type="InterPro" id="IPR033721">
    <property type="entry name" value="ProRS_core_arch_euk"/>
</dbReference>
<evidence type="ECO:0000259" key="10">
    <source>
        <dbReference type="PROSITE" id="PS50862"/>
    </source>
</evidence>
<dbReference type="GO" id="GO:0006433">
    <property type="term" value="P:prolyl-tRNA aminoacylation"/>
    <property type="evidence" value="ECO:0007669"/>
    <property type="project" value="InterPro"/>
</dbReference>
<evidence type="ECO:0000256" key="7">
    <source>
        <dbReference type="ARBA" id="ARBA00029731"/>
    </source>
</evidence>
<dbReference type="PANTHER" id="PTHR43382">
    <property type="entry name" value="PROLYL-TRNA SYNTHETASE"/>
    <property type="match status" value="1"/>
</dbReference>
<feature type="domain" description="Aminoacyl-transfer RNA synthetases class-II family profile" evidence="10">
    <location>
        <begin position="86"/>
        <end position="335"/>
    </location>
</feature>
<evidence type="ECO:0000256" key="8">
    <source>
        <dbReference type="ARBA" id="ARBA00047671"/>
    </source>
</evidence>
<feature type="region of interest" description="Disordered" evidence="9">
    <location>
        <begin position="1"/>
        <end position="50"/>
    </location>
</feature>
<dbReference type="Gene3D" id="3.30.110.30">
    <property type="entry name" value="C-terminal domain of ProRS"/>
    <property type="match status" value="1"/>
</dbReference>
<dbReference type="Proteomes" id="UP001438707">
    <property type="component" value="Unassembled WGS sequence"/>
</dbReference>
<dbReference type="HAMAP" id="MF_01571">
    <property type="entry name" value="Pro_tRNA_synth_type3"/>
    <property type="match status" value="1"/>
</dbReference>
<reference evidence="11 12" key="1">
    <citation type="journal article" date="2024" name="Nat. Commun.">
        <title>Phylogenomics reveals the evolutionary origins of lichenization in chlorophyte algae.</title>
        <authorList>
            <person name="Puginier C."/>
            <person name="Libourel C."/>
            <person name="Otte J."/>
            <person name="Skaloud P."/>
            <person name="Haon M."/>
            <person name="Grisel S."/>
            <person name="Petersen M."/>
            <person name="Berrin J.G."/>
            <person name="Delaux P.M."/>
            <person name="Dal Grande F."/>
            <person name="Keller J."/>
        </authorList>
    </citation>
    <scope>NUCLEOTIDE SEQUENCE [LARGE SCALE GENOMIC DNA]</scope>
    <source>
        <strain evidence="11 12">SAG 2145</strain>
    </source>
</reference>
<dbReference type="InterPro" id="IPR045864">
    <property type="entry name" value="aa-tRNA-synth_II/BPL/LPL"/>
</dbReference>
<evidence type="ECO:0000256" key="1">
    <source>
        <dbReference type="ARBA" id="ARBA00012831"/>
    </source>
</evidence>
<evidence type="ECO:0000256" key="5">
    <source>
        <dbReference type="ARBA" id="ARBA00022917"/>
    </source>
</evidence>
<dbReference type="SUPFAM" id="SSF52954">
    <property type="entry name" value="Class II aaRS ABD-related"/>
    <property type="match status" value="1"/>
</dbReference>
<dbReference type="GO" id="GO:0005524">
    <property type="term" value="F:ATP binding"/>
    <property type="evidence" value="ECO:0007669"/>
    <property type="project" value="UniProtKB-KW"/>
</dbReference>
<dbReference type="SMART" id="SM00946">
    <property type="entry name" value="ProRS-C_1"/>
    <property type="match status" value="1"/>
</dbReference>
<accession>A0AAW1RSD1</accession>
<dbReference type="Gene3D" id="3.30.930.10">
    <property type="entry name" value="Bira Bifunctional Protein, Domain 2"/>
    <property type="match status" value="1"/>
</dbReference>
<keyword evidence="3" id="KW-0547">Nucleotide-binding</keyword>
<dbReference type="InterPro" id="IPR004154">
    <property type="entry name" value="Anticodon-bd"/>
</dbReference>
<dbReference type="CDD" id="cd00778">
    <property type="entry name" value="ProRS_core_arch_euk"/>
    <property type="match status" value="1"/>
</dbReference>
<dbReference type="InterPro" id="IPR016061">
    <property type="entry name" value="Pro-tRNA_ligase_II_C"/>
</dbReference>
<dbReference type="Pfam" id="PF09180">
    <property type="entry name" value="ProRS-C_1"/>
    <property type="match status" value="1"/>
</dbReference>
<comment type="caution">
    <text evidence="11">The sequence shown here is derived from an EMBL/GenBank/DDBJ whole genome shotgun (WGS) entry which is preliminary data.</text>
</comment>
<keyword evidence="6" id="KW-0030">Aminoacyl-tRNA synthetase</keyword>
<dbReference type="InterPro" id="IPR002314">
    <property type="entry name" value="aa-tRNA-synt_IIb"/>
</dbReference>
<gene>
    <name evidence="11" type="ORF">WJX74_006203</name>
</gene>
<organism evidence="11 12">
    <name type="scientific">Apatococcus lobatus</name>
    <dbReference type="NCBI Taxonomy" id="904363"/>
    <lineage>
        <taxon>Eukaryota</taxon>
        <taxon>Viridiplantae</taxon>
        <taxon>Chlorophyta</taxon>
        <taxon>core chlorophytes</taxon>
        <taxon>Trebouxiophyceae</taxon>
        <taxon>Chlorellales</taxon>
        <taxon>Chlorellaceae</taxon>
        <taxon>Apatococcus</taxon>
    </lineage>
</organism>
<comment type="catalytic activity">
    <reaction evidence="8">
        <text>tRNA(Pro) + L-proline + ATP = L-prolyl-tRNA(Pro) + AMP + diphosphate</text>
        <dbReference type="Rhea" id="RHEA:14305"/>
        <dbReference type="Rhea" id="RHEA-COMP:9700"/>
        <dbReference type="Rhea" id="RHEA-COMP:9702"/>
        <dbReference type="ChEBI" id="CHEBI:30616"/>
        <dbReference type="ChEBI" id="CHEBI:33019"/>
        <dbReference type="ChEBI" id="CHEBI:60039"/>
        <dbReference type="ChEBI" id="CHEBI:78442"/>
        <dbReference type="ChEBI" id="CHEBI:78532"/>
        <dbReference type="ChEBI" id="CHEBI:456215"/>
        <dbReference type="EC" id="6.1.1.15"/>
    </reaction>
</comment>
<dbReference type="FunFam" id="3.40.50.800:FF:000005">
    <property type="entry name" value="bifunctional glutamate/proline--tRNA ligase"/>
    <property type="match status" value="1"/>
</dbReference>
<keyword evidence="4" id="KW-0067">ATP-binding</keyword>
<evidence type="ECO:0000256" key="3">
    <source>
        <dbReference type="ARBA" id="ARBA00022741"/>
    </source>
</evidence>
<keyword evidence="5" id="KW-0648">Protein biosynthesis</keyword>
<sequence length="543" mass="61418">MAPGVDEEAAAIENKELPPSKPEAVKKVKPPKKDKPPQGPGKGEKGGAMKKETKLGLAVSKSEDFHEWYRLLVLEAELISTYSVSGCYVLRPWAYQLWEAIQTWFDGEIKKLGVKNAYFPMFLTKAALEKEKDHVEGFAAEVAWVTKAGSSELEEPIAIRPTSETIIYPLYSQWIRSHRDLPLKLNQWTNCVRWEFKDPRPFLRTREFLWQEGHTAFATKPEADREVRQILDLYAMIYQDLLAVPVTKGLKTEAEKFAGGLYTTTVEGFIPDTGRGIQAGTSHCLGQKFSKMFDIGFEAVDQQRQLCWQNSWGLSTRSLGIMIMVHGDDKGLRLPPRVAPTQIVIINIPNAKLSEEARTAMASKCSELEALLRQAGVRAECDLRENYSPPWKYNHWEVKGVPLRMEIGPRDMENGTVMLARRDGKAPKEPVKFDQLLLRVPQLLEEIQNSMYTSARTEYDSCIERATTLDEFKAALDRKHMVLAPWCNGLKQEDDLGKATKTAEAMGAKSLCIPFEQPELAEGTMCFYTGELAQNWTLFGRSY</sequence>
<dbReference type="Gene3D" id="3.40.50.800">
    <property type="entry name" value="Anticodon-binding domain"/>
    <property type="match status" value="1"/>
</dbReference>
<dbReference type="InterPro" id="IPR036621">
    <property type="entry name" value="Anticodon-bd_dom_sf"/>
</dbReference>
<dbReference type="InterPro" id="IPR002316">
    <property type="entry name" value="Pro-tRNA-ligase_IIa"/>
</dbReference>
<feature type="compositionally biased region" description="Basic and acidic residues" evidence="9">
    <location>
        <begin position="13"/>
        <end position="50"/>
    </location>
</feature>